<evidence type="ECO:0000256" key="4">
    <source>
        <dbReference type="ARBA" id="ARBA00022679"/>
    </source>
</evidence>
<evidence type="ECO:0000256" key="2">
    <source>
        <dbReference type="ARBA" id="ARBA00012438"/>
    </source>
</evidence>
<dbReference type="SMART" id="SM00387">
    <property type="entry name" value="HATPase_c"/>
    <property type="match status" value="1"/>
</dbReference>
<feature type="domain" description="Response regulatory" evidence="12">
    <location>
        <begin position="909"/>
        <end position="1026"/>
    </location>
</feature>
<organism evidence="13 14">
    <name type="scientific">Parapedobacter luteus</name>
    <dbReference type="NCBI Taxonomy" id="623280"/>
    <lineage>
        <taxon>Bacteria</taxon>
        <taxon>Pseudomonadati</taxon>
        <taxon>Bacteroidota</taxon>
        <taxon>Sphingobacteriia</taxon>
        <taxon>Sphingobacteriales</taxon>
        <taxon>Sphingobacteriaceae</taxon>
        <taxon>Parapedobacter</taxon>
    </lineage>
</organism>
<evidence type="ECO:0000256" key="8">
    <source>
        <dbReference type="SAM" id="Coils"/>
    </source>
</evidence>
<dbReference type="Gene3D" id="3.40.50.2300">
    <property type="match status" value="3"/>
</dbReference>
<evidence type="ECO:0000256" key="9">
    <source>
        <dbReference type="SAM" id="MobiDB-lite"/>
    </source>
</evidence>
<dbReference type="SUPFAM" id="SSF47384">
    <property type="entry name" value="Homodimeric domain of signal transducing histidine kinase"/>
    <property type="match status" value="1"/>
</dbReference>
<dbReference type="PROSITE" id="PS50110">
    <property type="entry name" value="RESPONSE_REGULATORY"/>
    <property type="match status" value="3"/>
</dbReference>
<dbReference type="STRING" id="623280.SAMN05660226_02112"/>
<dbReference type="Gene3D" id="3.30.565.10">
    <property type="entry name" value="Histidine kinase-like ATPase, C-terminal domain"/>
    <property type="match status" value="1"/>
</dbReference>
<dbReference type="InterPro" id="IPR011006">
    <property type="entry name" value="CheY-like_superfamily"/>
</dbReference>
<keyword evidence="3 7" id="KW-0597">Phosphoprotein</keyword>
<dbReference type="Pfam" id="PF00512">
    <property type="entry name" value="HisKA"/>
    <property type="match status" value="1"/>
</dbReference>
<dbReference type="AlphaFoldDB" id="A0A1T5CDF1"/>
<feature type="modified residue" description="4-aspartylphosphate" evidence="7">
    <location>
        <position position="684"/>
    </location>
</feature>
<dbReference type="Pfam" id="PF13185">
    <property type="entry name" value="GAF_2"/>
    <property type="match status" value="1"/>
</dbReference>
<evidence type="ECO:0000256" key="5">
    <source>
        <dbReference type="ARBA" id="ARBA00022777"/>
    </source>
</evidence>
<dbReference type="PROSITE" id="PS50109">
    <property type="entry name" value="HIS_KIN"/>
    <property type="match status" value="1"/>
</dbReference>
<dbReference type="Pfam" id="PF00072">
    <property type="entry name" value="Response_reg"/>
    <property type="match status" value="3"/>
</dbReference>
<evidence type="ECO:0000313" key="13">
    <source>
        <dbReference type="EMBL" id="SKB57505.1"/>
    </source>
</evidence>
<sequence length="1027" mass="114116">MKKLKFKTHIYLGFSVLVILLLASLLHVSLLFSKLDAAHTILDHIKTTFLVTAVLVFIVILWLLVYVTKTFEHYKKTERLIRKSNADLNKLSKEKEVDNWALNGLATLDDNTRGGLSERVIAVNAIQTICQYLDAKVGVIYLKSEADDNEYLHGGSYAVPTEHIRPKITKSQGLMGESIASKKQVVLTDIPDGYLTVTSALGETKPKHIVIQPFVYEDEVIGVMEIGFFHKIESAVEHFLIRAGVDLAVALKVSRTHAALTHLVEETRQQAEELAAQREILRTTNEELTHKTYLLEASEEELRVQQEELKHANTELEEKARLLEERNFSIEQARQSIAMKAKELEQSGQYKTEFMANMSHELRTPLNSILILAKLLEDNKSGNLLPEQVRYATVIHRAGTDLLQLINNILDLAKIESGSVELIIERIECSSIAQDLLDLFGSIADSKTIDFFITINDGLPPFITTDEQRLKQILKNLLSNAFKFTPEGGQVTLSFALASQSPAWKTGMLRGIRANDALAISVIDNGIGIAEDKQQLIFEAFKQADGSISRKFGGTGLGLSICRELATMLGGELHVSSIEQRGSTFTLFIPLRYTGSALLTSAKEEQGVFPLPPNDAKYGKKPEPSASSAIAKPRRLLIVEDDQHFADLLALCAREHGFEPLVANEGPIGLQMAFDHVPDAIILDILLPVMDGWTVLRKLKDNPDTKDIPVHLMSADKSSKRKIEDETVGFLTKPADKRSLEALFALLDKTLMPPVKKVLIVEDQIVQSDSLKSTLTAKGVEVEQAFTGADALELLQSDIHYDCIILDINLPDRSGIEVLDDIRHTAKHAQTPVVINTAMELNAEMTGRIMRHTKTLVMKSDQSGHRILDEIDLFINNVKNNPAHNKPSNGQGSPAQRTPQVDKILQGKRILLADDDMRNIFALSTVFSSCGLEIETANNGLEVLQAIQKQSHIDLILMDIMMPEMDGFEAITKIRSFKKFAKLPIIAMTAKAMPGDRQRALDAGANDYITKPVDANRLLSLMRVWLS</sequence>
<evidence type="ECO:0000259" key="12">
    <source>
        <dbReference type="PROSITE" id="PS50110"/>
    </source>
</evidence>
<evidence type="ECO:0000256" key="7">
    <source>
        <dbReference type="PROSITE-ProRule" id="PRU00169"/>
    </source>
</evidence>
<keyword evidence="14" id="KW-1185">Reference proteome</keyword>
<dbReference type="InterPro" id="IPR036890">
    <property type="entry name" value="HATPase_C_sf"/>
</dbReference>
<dbReference type="InterPro" id="IPR004358">
    <property type="entry name" value="Sig_transdc_His_kin-like_C"/>
</dbReference>
<evidence type="ECO:0000256" key="1">
    <source>
        <dbReference type="ARBA" id="ARBA00000085"/>
    </source>
</evidence>
<feature type="modified residue" description="4-aspartylphosphate" evidence="7">
    <location>
        <position position="959"/>
    </location>
</feature>
<dbReference type="CDD" id="cd17546">
    <property type="entry name" value="REC_hyHK_CKI1_RcsC-like"/>
    <property type="match status" value="1"/>
</dbReference>
<dbReference type="CDD" id="cd00082">
    <property type="entry name" value="HisKA"/>
    <property type="match status" value="1"/>
</dbReference>
<dbReference type="OrthoDB" id="9811889at2"/>
<dbReference type="Gene3D" id="1.10.287.130">
    <property type="match status" value="1"/>
</dbReference>
<protein>
    <recommendedName>
        <fullName evidence="2">histidine kinase</fullName>
        <ecNumber evidence="2">2.7.13.3</ecNumber>
    </recommendedName>
</protein>
<feature type="transmembrane region" description="Helical" evidence="10">
    <location>
        <begin position="47"/>
        <end position="67"/>
    </location>
</feature>
<dbReference type="InterPro" id="IPR003594">
    <property type="entry name" value="HATPase_dom"/>
</dbReference>
<gene>
    <name evidence="13" type="ORF">SAMN05660226_02112</name>
</gene>
<dbReference type="Gene3D" id="3.30.450.40">
    <property type="match status" value="1"/>
</dbReference>
<dbReference type="CDD" id="cd17574">
    <property type="entry name" value="REC_OmpR"/>
    <property type="match status" value="1"/>
</dbReference>
<dbReference type="Pfam" id="PF02518">
    <property type="entry name" value="HATPase_c"/>
    <property type="match status" value="1"/>
</dbReference>
<dbReference type="SMART" id="SM00448">
    <property type="entry name" value="REC"/>
    <property type="match status" value="3"/>
</dbReference>
<feature type="domain" description="Response regulatory" evidence="12">
    <location>
        <begin position="635"/>
        <end position="748"/>
    </location>
</feature>
<dbReference type="CDD" id="cd16922">
    <property type="entry name" value="HATPase_EvgS-ArcB-TorS-like"/>
    <property type="match status" value="1"/>
</dbReference>
<dbReference type="Proteomes" id="UP000190541">
    <property type="component" value="Unassembled WGS sequence"/>
</dbReference>
<dbReference type="InterPro" id="IPR003018">
    <property type="entry name" value="GAF"/>
</dbReference>
<accession>A0A1T5CDF1</accession>
<keyword evidence="5 13" id="KW-0418">Kinase</keyword>
<dbReference type="PANTHER" id="PTHR45339:SF1">
    <property type="entry name" value="HYBRID SIGNAL TRANSDUCTION HISTIDINE KINASE J"/>
    <property type="match status" value="1"/>
</dbReference>
<dbReference type="EMBL" id="FUYS01000004">
    <property type="protein sequence ID" value="SKB57505.1"/>
    <property type="molecule type" value="Genomic_DNA"/>
</dbReference>
<evidence type="ECO:0000259" key="11">
    <source>
        <dbReference type="PROSITE" id="PS50109"/>
    </source>
</evidence>
<keyword evidence="10" id="KW-0472">Membrane</keyword>
<evidence type="ECO:0000313" key="14">
    <source>
        <dbReference type="Proteomes" id="UP000190541"/>
    </source>
</evidence>
<name>A0A1T5CDF1_9SPHI</name>
<dbReference type="EC" id="2.7.13.3" evidence="2"/>
<proteinExistence type="predicted"/>
<feature type="domain" description="Response regulatory" evidence="12">
    <location>
        <begin position="757"/>
        <end position="874"/>
    </location>
</feature>
<dbReference type="InterPro" id="IPR036097">
    <property type="entry name" value="HisK_dim/P_sf"/>
</dbReference>
<feature type="modified residue" description="4-aspartylphosphate" evidence="7">
    <location>
        <position position="807"/>
    </location>
</feature>
<dbReference type="PANTHER" id="PTHR45339">
    <property type="entry name" value="HYBRID SIGNAL TRANSDUCTION HISTIDINE KINASE J"/>
    <property type="match status" value="1"/>
</dbReference>
<dbReference type="InterPro" id="IPR005467">
    <property type="entry name" value="His_kinase_dom"/>
</dbReference>
<evidence type="ECO:0000256" key="6">
    <source>
        <dbReference type="ARBA" id="ARBA00023012"/>
    </source>
</evidence>
<dbReference type="SUPFAM" id="SSF55781">
    <property type="entry name" value="GAF domain-like"/>
    <property type="match status" value="1"/>
</dbReference>
<keyword evidence="4" id="KW-0808">Transferase</keyword>
<keyword evidence="10" id="KW-1133">Transmembrane helix</keyword>
<dbReference type="RefSeq" id="WP_079716797.1">
    <property type="nucleotide sequence ID" value="NZ_FUYS01000004.1"/>
</dbReference>
<dbReference type="GO" id="GO:0000155">
    <property type="term" value="F:phosphorelay sensor kinase activity"/>
    <property type="evidence" value="ECO:0007669"/>
    <property type="project" value="InterPro"/>
</dbReference>
<evidence type="ECO:0000256" key="3">
    <source>
        <dbReference type="ARBA" id="ARBA00022553"/>
    </source>
</evidence>
<dbReference type="CDD" id="cd00156">
    <property type="entry name" value="REC"/>
    <property type="match status" value="1"/>
</dbReference>
<evidence type="ECO:0000256" key="10">
    <source>
        <dbReference type="SAM" id="Phobius"/>
    </source>
</evidence>
<comment type="catalytic activity">
    <reaction evidence="1">
        <text>ATP + protein L-histidine = ADP + protein N-phospho-L-histidine.</text>
        <dbReference type="EC" id="2.7.13.3"/>
    </reaction>
</comment>
<reference evidence="13 14" key="1">
    <citation type="submission" date="2017-02" db="EMBL/GenBank/DDBJ databases">
        <authorList>
            <person name="Peterson S.W."/>
        </authorList>
    </citation>
    <scope>NUCLEOTIDE SEQUENCE [LARGE SCALE GENOMIC DNA]</scope>
    <source>
        <strain evidence="13 14">DSM 22899</strain>
    </source>
</reference>
<dbReference type="InterPro" id="IPR003661">
    <property type="entry name" value="HisK_dim/P_dom"/>
</dbReference>
<dbReference type="InterPro" id="IPR001789">
    <property type="entry name" value="Sig_transdc_resp-reg_receiver"/>
</dbReference>
<dbReference type="SUPFAM" id="SSF55874">
    <property type="entry name" value="ATPase domain of HSP90 chaperone/DNA topoisomerase II/histidine kinase"/>
    <property type="match status" value="1"/>
</dbReference>
<dbReference type="SUPFAM" id="SSF52172">
    <property type="entry name" value="CheY-like"/>
    <property type="match status" value="3"/>
</dbReference>
<feature type="region of interest" description="Disordered" evidence="9">
    <location>
        <begin position="879"/>
        <end position="899"/>
    </location>
</feature>
<dbReference type="SMART" id="SM00388">
    <property type="entry name" value="HisKA"/>
    <property type="match status" value="1"/>
</dbReference>
<keyword evidence="8" id="KW-0175">Coiled coil</keyword>
<keyword evidence="6" id="KW-0902">Two-component regulatory system</keyword>
<dbReference type="PRINTS" id="PR00344">
    <property type="entry name" value="BCTRLSENSOR"/>
</dbReference>
<dbReference type="InterPro" id="IPR029016">
    <property type="entry name" value="GAF-like_dom_sf"/>
</dbReference>
<feature type="domain" description="Histidine kinase" evidence="11">
    <location>
        <begin position="357"/>
        <end position="593"/>
    </location>
</feature>
<keyword evidence="10" id="KW-0812">Transmembrane</keyword>
<feature type="coiled-coil region" evidence="8">
    <location>
        <begin position="257"/>
        <end position="333"/>
    </location>
</feature>
<dbReference type="FunFam" id="3.30.565.10:FF:000010">
    <property type="entry name" value="Sensor histidine kinase RcsC"/>
    <property type="match status" value="1"/>
</dbReference>